<sequence length="67" mass="7856">METLFHEIFESLSSLLRHCSFCSQSVKFSGRSPVNTNSSLVKRQGTEGFLEARTRSSYRRKEQWRQL</sequence>
<gene>
    <name evidence="1" type="ORF">MKW98_006839</name>
</gene>
<keyword evidence="2" id="KW-1185">Reference proteome</keyword>
<name>A0AAD4XKY9_9MAGN</name>
<evidence type="ECO:0000313" key="1">
    <source>
        <dbReference type="EMBL" id="KAI3922708.1"/>
    </source>
</evidence>
<evidence type="ECO:0000313" key="2">
    <source>
        <dbReference type="Proteomes" id="UP001202328"/>
    </source>
</evidence>
<dbReference type="AlphaFoldDB" id="A0AAD4XKY9"/>
<proteinExistence type="predicted"/>
<dbReference type="EMBL" id="JAJJMB010008592">
    <property type="protein sequence ID" value="KAI3922708.1"/>
    <property type="molecule type" value="Genomic_DNA"/>
</dbReference>
<dbReference type="Proteomes" id="UP001202328">
    <property type="component" value="Unassembled WGS sequence"/>
</dbReference>
<comment type="caution">
    <text evidence="1">The sequence shown here is derived from an EMBL/GenBank/DDBJ whole genome shotgun (WGS) entry which is preliminary data.</text>
</comment>
<protein>
    <submittedName>
        <fullName evidence="1">Uncharacterized protein</fullName>
    </submittedName>
</protein>
<organism evidence="1 2">
    <name type="scientific">Papaver atlanticum</name>
    <dbReference type="NCBI Taxonomy" id="357466"/>
    <lineage>
        <taxon>Eukaryota</taxon>
        <taxon>Viridiplantae</taxon>
        <taxon>Streptophyta</taxon>
        <taxon>Embryophyta</taxon>
        <taxon>Tracheophyta</taxon>
        <taxon>Spermatophyta</taxon>
        <taxon>Magnoliopsida</taxon>
        <taxon>Ranunculales</taxon>
        <taxon>Papaveraceae</taxon>
        <taxon>Papaveroideae</taxon>
        <taxon>Papaver</taxon>
    </lineage>
</organism>
<reference evidence="1" key="1">
    <citation type="submission" date="2022-04" db="EMBL/GenBank/DDBJ databases">
        <title>A functionally conserved STORR gene fusion in Papaver species that diverged 16.8 million years ago.</title>
        <authorList>
            <person name="Catania T."/>
        </authorList>
    </citation>
    <scope>NUCLEOTIDE SEQUENCE</scope>
    <source>
        <strain evidence="1">S-188037</strain>
    </source>
</reference>
<accession>A0AAD4XKY9</accession>